<organism evidence="1 2">
    <name type="scientific">Enterococcus phage EF1</name>
    <dbReference type="NCBI Taxonomy" id="2025813"/>
    <lineage>
        <taxon>Viruses</taxon>
        <taxon>Duplodnaviria</taxon>
        <taxon>Heunggongvirae</taxon>
        <taxon>Uroviricota</taxon>
        <taxon>Caudoviricetes</taxon>
    </lineage>
</organism>
<dbReference type="Proteomes" id="UP000260005">
    <property type="component" value="Segment"/>
</dbReference>
<protein>
    <submittedName>
        <fullName evidence="1">Uncharacterized protein</fullName>
    </submittedName>
</protein>
<accession>A0A249XXP0</accession>
<evidence type="ECO:0000313" key="2">
    <source>
        <dbReference type="Proteomes" id="UP000260005"/>
    </source>
</evidence>
<dbReference type="EMBL" id="MF001358">
    <property type="protein sequence ID" value="ASZ76739.1"/>
    <property type="molecule type" value="Genomic_DNA"/>
</dbReference>
<sequence length="57" mass="6503">MKVGDTVLILKDFEDFACKGCIGVIEEINIVFNKVRFVSKEGTEMICPFFDEELEVI</sequence>
<keyword evidence="2" id="KW-1185">Reference proteome</keyword>
<reference evidence="1 2" key="1">
    <citation type="submission" date="2017-04" db="EMBL/GenBank/DDBJ databases">
        <title>Complete Genome Sequence of Lytic Bacteriophage EF1 Infecting Enterococcus faecalis Isolates.</title>
        <authorList>
            <person name="Kim D."/>
            <person name="Kim Y.J."/>
            <person name="Han B.K."/>
            <person name="Kim H."/>
        </authorList>
    </citation>
    <scope>NUCLEOTIDE SEQUENCE [LARGE SCALE GENOMIC DNA]</scope>
</reference>
<evidence type="ECO:0000313" key="1">
    <source>
        <dbReference type="EMBL" id="ASZ76739.1"/>
    </source>
</evidence>
<name>A0A249XXP0_9CAUD</name>
<proteinExistence type="predicted"/>